<dbReference type="AlphaFoldDB" id="Q6AKX2"/>
<evidence type="ECO:0000313" key="1">
    <source>
        <dbReference type="EMBL" id="CAG37003.1"/>
    </source>
</evidence>
<accession>Q6AKX2</accession>
<reference evidence="2" key="1">
    <citation type="journal article" date="2004" name="Environ. Microbiol.">
        <title>The genome of Desulfotalea psychrophila, a sulfate-reducing bacterium from permanently cold Arctic sediments.</title>
        <authorList>
            <person name="Rabus R."/>
            <person name="Ruepp A."/>
            <person name="Frickey T."/>
            <person name="Rattei T."/>
            <person name="Fartmann B."/>
            <person name="Stark M."/>
            <person name="Bauer M."/>
            <person name="Zibat A."/>
            <person name="Lombardot T."/>
            <person name="Becker I."/>
            <person name="Amann J."/>
            <person name="Gellner K."/>
            <person name="Teeling H."/>
            <person name="Leuschner W.D."/>
            <person name="Gloeckner F.-O."/>
            <person name="Lupas A.N."/>
            <person name="Amann R."/>
            <person name="Klenk H.-P."/>
        </authorList>
    </citation>
    <scope>NUCLEOTIDE SEQUENCE [LARGE SCALE GENOMIC DNA]</scope>
    <source>
        <strain evidence="2">DSM 12343 / LSv54</strain>
    </source>
</reference>
<dbReference type="KEGG" id="dps:DP2274"/>
<dbReference type="STRING" id="177439.DP2274"/>
<dbReference type="EMBL" id="CR522870">
    <property type="protein sequence ID" value="CAG37003.1"/>
    <property type="molecule type" value="Genomic_DNA"/>
</dbReference>
<dbReference type="Proteomes" id="UP000000602">
    <property type="component" value="Chromosome"/>
</dbReference>
<keyword evidence="2" id="KW-1185">Reference proteome</keyword>
<gene>
    <name evidence="1" type="ordered locus">DP2274</name>
</gene>
<dbReference type="HOGENOM" id="CLU_1228283_0_0_7"/>
<protein>
    <submittedName>
        <fullName evidence="1">Uncharacterized protein</fullName>
    </submittedName>
</protein>
<dbReference type="eggNOG" id="COG1413">
    <property type="taxonomic scope" value="Bacteria"/>
</dbReference>
<proteinExistence type="predicted"/>
<evidence type="ECO:0000313" key="2">
    <source>
        <dbReference type="Proteomes" id="UP000000602"/>
    </source>
</evidence>
<sequence>MSLWLRAGRFKFIFYQRSNIIMGCPELSVFDEVKICPHCKAEMIACEAPQVHVGDGLGWGSEVLFICLNDYCPLFLKGWHHIETKYGRHASYRYMELPGSTESNVMMVGNKDAFKGSIVDKDAIIGQNSRYQAEKKATVALETCIEDNNLQAVLTLLLDESAKRESRETSLVKLAQLNDVACVDPIRNHTFRDPSFEQKSNLIISRILQANFKKECPECSEIIKAQAKKCMHCGHEFS</sequence>
<name>Q6AKX2_DESPS</name>
<organism evidence="1 2">
    <name type="scientific">Desulfotalea psychrophila (strain LSv54 / DSM 12343)</name>
    <dbReference type="NCBI Taxonomy" id="177439"/>
    <lineage>
        <taxon>Bacteria</taxon>
        <taxon>Pseudomonadati</taxon>
        <taxon>Thermodesulfobacteriota</taxon>
        <taxon>Desulfobulbia</taxon>
        <taxon>Desulfobulbales</taxon>
        <taxon>Desulfocapsaceae</taxon>
        <taxon>Desulfotalea</taxon>
    </lineage>
</organism>